<dbReference type="Proteomes" id="UP001385892">
    <property type="component" value="Unassembled WGS sequence"/>
</dbReference>
<sequence length="193" mass="21045">MANARALHAVGNSIATLLRSAYPQPGVGAVPMPACTFESMALREATSLSDDDTHIGLLLYRVTVSEHSRRPQPSQHLNALSLDLHYLLTAFAATAEDEQVPLAWAMRQLHLHPLLDASSLSPEAGWQRDDVIQIVPQELGIDEQVRIWDALDASYRLSAAYVARVVRLDPDVDAQAFAPVVARDFAYGPGGRP</sequence>
<protein>
    <submittedName>
        <fullName evidence="2">DUF4255 domain-containing protein</fullName>
    </submittedName>
</protein>
<evidence type="ECO:0000259" key="1">
    <source>
        <dbReference type="Pfam" id="PF14065"/>
    </source>
</evidence>
<feature type="domain" description="Pvc16 N-terminal" evidence="1">
    <location>
        <begin position="9"/>
        <end position="180"/>
    </location>
</feature>
<name>A0ABU8WTV5_9BURK</name>
<reference evidence="2 3" key="1">
    <citation type="submission" date="2024-03" db="EMBL/GenBank/DDBJ databases">
        <title>Novel species of the genus Variovorax.</title>
        <authorList>
            <person name="Liu Q."/>
            <person name="Xin Y.-H."/>
        </authorList>
    </citation>
    <scope>NUCLEOTIDE SEQUENCE [LARGE SCALE GENOMIC DNA]</scope>
    <source>
        <strain evidence="2 3">KACC 18900</strain>
    </source>
</reference>
<organism evidence="2 3">
    <name type="scientific">Variovorax rhizosphaerae</name>
    <dbReference type="NCBI Taxonomy" id="1836200"/>
    <lineage>
        <taxon>Bacteria</taxon>
        <taxon>Pseudomonadati</taxon>
        <taxon>Pseudomonadota</taxon>
        <taxon>Betaproteobacteria</taxon>
        <taxon>Burkholderiales</taxon>
        <taxon>Comamonadaceae</taxon>
        <taxon>Variovorax</taxon>
    </lineage>
</organism>
<proteinExistence type="predicted"/>
<evidence type="ECO:0000313" key="2">
    <source>
        <dbReference type="EMBL" id="MEJ8850962.1"/>
    </source>
</evidence>
<gene>
    <name evidence="2" type="ORF">WKW82_30275</name>
</gene>
<dbReference type="EMBL" id="JBBKZT010000018">
    <property type="protein sequence ID" value="MEJ8850962.1"/>
    <property type="molecule type" value="Genomic_DNA"/>
</dbReference>
<dbReference type="RefSeq" id="WP_340346453.1">
    <property type="nucleotide sequence ID" value="NZ_JBBKZT010000018.1"/>
</dbReference>
<comment type="caution">
    <text evidence="2">The sequence shown here is derived from an EMBL/GenBank/DDBJ whole genome shotgun (WGS) entry which is preliminary data.</text>
</comment>
<dbReference type="Pfam" id="PF14065">
    <property type="entry name" value="Pvc16_N"/>
    <property type="match status" value="1"/>
</dbReference>
<accession>A0ABU8WTV5</accession>
<evidence type="ECO:0000313" key="3">
    <source>
        <dbReference type="Proteomes" id="UP001385892"/>
    </source>
</evidence>
<keyword evidence="3" id="KW-1185">Reference proteome</keyword>
<dbReference type="InterPro" id="IPR025351">
    <property type="entry name" value="Pvc16_N"/>
</dbReference>